<dbReference type="OrthoDB" id="194358at2759"/>
<name>A0A1Y1YT27_9PLEO</name>
<gene>
    <name evidence="9" type="ORF">BCR34DRAFT_435166</name>
</gene>
<keyword evidence="1" id="KW-0479">Metal-binding</keyword>
<keyword evidence="2" id="KW-0863">Zinc-finger</keyword>
<dbReference type="SUPFAM" id="SSF52151">
    <property type="entry name" value="FabD/lysophospholipase-like"/>
    <property type="match status" value="1"/>
</dbReference>
<dbReference type="PROSITE" id="PS51635">
    <property type="entry name" value="PNPLA"/>
    <property type="match status" value="1"/>
</dbReference>
<dbReference type="GO" id="GO:0019369">
    <property type="term" value="P:arachidonate metabolic process"/>
    <property type="evidence" value="ECO:0007669"/>
    <property type="project" value="TreeGrafter"/>
</dbReference>
<dbReference type="GO" id="GO:0016042">
    <property type="term" value="P:lipid catabolic process"/>
    <property type="evidence" value="ECO:0007669"/>
    <property type="project" value="UniProtKB-UniRule"/>
</dbReference>
<feature type="short sequence motif" description="GXSXG" evidence="7">
    <location>
        <begin position="265"/>
        <end position="269"/>
    </location>
</feature>
<dbReference type="CDD" id="cd07199">
    <property type="entry name" value="Pat17_PNPLA8_PNPLA9_like"/>
    <property type="match status" value="1"/>
</dbReference>
<reference evidence="9 10" key="1">
    <citation type="submission" date="2016-07" db="EMBL/GenBank/DDBJ databases">
        <title>Pervasive Adenine N6-methylation of Active Genes in Fungi.</title>
        <authorList>
            <consortium name="DOE Joint Genome Institute"/>
            <person name="Mondo S.J."/>
            <person name="Dannebaum R.O."/>
            <person name="Kuo R.C."/>
            <person name="Labutti K."/>
            <person name="Haridas S."/>
            <person name="Kuo A."/>
            <person name="Salamov A."/>
            <person name="Ahrendt S.R."/>
            <person name="Lipzen A."/>
            <person name="Sullivan W."/>
            <person name="Andreopoulos W.B."/>
            <person name="Clum A."/>
            <person name="Lindquist E."/>
            <person name="Daum C."/>
            <person name="Ramamoorthy G.K."/>
            <person name="Gryganskyi A."/>
            <person name="Culley D."/>
            <person name="Magnuson J.K."/>
            <person name="James T.Y."/>
            <person name="O'Malley M.A."/>
            <person name="Stajich J.E."/>
            <person name="Spatafora J.W."/>
            <person name="Visel A."/>
            <person name="Grigoriev I.V."/>
        </authorList>
    </citation>
    <scope>NUCLEOTIDE SEQUENCE [LARGE SCALE GENOMIC DNA]</scope>
    <source>
        <strain evidence="9 10">CBS 115471</strain>
    </source>
</reference>
<feature type="domain" description="PNPLA" evidence="8">
    <location>
        <begin position="227"/>
        <end position="419"/>
    </location>
</feature>
<comment type="caution">
    <text evidence="9">The sequence shown here is derived from an EMBL/GenBank/DDBJ whole genome shotgun (WGS) entry which is preliminary data.</text>
</comment>
<dbReference type="InterPro" id="IPR017907">
    <property type="entry name" value="Znf_RING_CS"/>
</dbReference>
<accession>A0A1Y1YT27</accession>
<dbReference type="GO" id="GO:0016020">
    <property type="term" value="C:membrane"/>
    <property type="evidence" value="ECO:0007669"/>
    <property type="project" value="TreeGrafter"/>
</dbReference>
<feature type="non-terminal residue" evidence="9">
    <location>
        <position position="1"/>
    </location>
</feature>
<feature type="active site" description="Nucleophile" evidence="7">
    <location>
        <position position="267"/>
    </location>
</feature>
<dbReference type="Pfam" id="PF01734">
    <property type="entry name" value="Patatin"/>
    <property type="match status" value="1"/>
</dbReference>
<feature type="short sequence motif" description="GXGXXG" evidence="7">
    <location>
        <begin position="231"/>
        <end position="236"/>
    </location>
</feature>
<evidence type="ECO:0000313" key="10">
    <source>
        <dbReference type="Proteomes" id="UP000193144"/>
    </source>
</evidence>
<evidence type="ECO:0000256" key="5">
    <source>
        <dbReference type="ARBA" id="ARBA00022963"/>
    </source>
</evidence>
<keyword evidence="9" id="KW-0808">Transferase</keyword>
<keyword evidence="10" id="KW-1185">Reference proteome</keyword>
<dbReference type="AlphaFoldDB" id="A0A1Y1YT27"/>
<dbReference type="InterPro" id="IPR016035">
    <property type="entry name" value="Acyl_Trfase/lysoPLipase"/>
</dbReference>
<feature type="non-terminal residue" evidence="9">
    <location>
        <position position="660"/>
    </location>
</feature>
<keyword evidence="6 7" id="KW-0443">Lipid metabolism</keyword>
<keyword evidence="3 7" id="KW-0378">Hydrolase</keyword>
<sequence>KSICNRALESFLNYNQPCAYVDSETGQKCVNTKSGHAIGHQSEGGALLADGGFVDGTFNSAAFIGTINNTVSTVLGLINENIESNREARRSYATNRYRKLLKAIRDPSLWNMLQNPVSDPSFWNTIFREGSIPEKNSLCGQMIDFSCSERTGVCFACLFGRPEYTLPCGHVICFSCIREFDQSSSSEKYPGVAIHKECLLCPPQENRKGAWPYYIEYHPDLSGIRALSLDGGGVRGIMPLTMLRRLEETMDLDVPFNELFDIMIGTSAGGLIALGLGSHGLSAGECISRFKTFCDTGFEHNFLTKTAGIGHVARWLRSSTYKTNPLEDALKKMFGSRTFFGRSGNVARVAVTTIVGTDVKLLANYNWGVGTIYLDSIIDTWLAARCTSAAPSYFEPASLHGLECTDGGLQENNPIQLAVTESEKIFGEDAIFDLMLSLGCGIGEEPPDRSKWFGPGWWKALWGNFNRTMDGEAAWNKFKTNNNANKTLLDRCVRLNIKQEKGKEPGLDDTSAVKALQNSAQLANFYSSLSETQFGPIVGLFSGSSIDILADRLKASLYFFELQSVVQQGDVAIVKGWICCRLHPSAKHAYRTLLGGTAHFEVKGSTQEVPDIRDGERLRLKVDFQQQDSQASEPIRIDVRFERRKDFGVSISGFPVTLRV</sequence>
<keyword evidence="5 7" id="KW-0442">Lipid degradation</keyword>
<dbReference type="Proteomes" id="UP000193144">
    <property type="component" value="Unassembled WGS sequence"/>
</dbReference>
<evidence type="ECO:0000256" key="6">
    <source>
        <dbReference type="ARBA" id="ARBA00023098"/>
    </source>
</evidence>
<organism evidence="9 10">
    <name type="scientific">Clohesyomyces aquaticus</name>
    <dbReference type="NCBI Taxonomy" id="1231657"/>
    <lineage>
        <taxon>Eukaryota</taxon>
        <taxon>Fungi</taxon>
        <taxon>Dikarya</taxon>
        <taxon>Ascomycota</taxon>
        <taxon>Pezizomycotina</taxon>
        <taxon>Dothideomycetes</taxon>
        <taxon>Pleosporomycetidae</taxon>
        <taxon>Pleosporales</taxon>
        <taxon>Lindgomycetaceae</taxon>
        <taxon>Clohesyomyces</taxon>
    </lineage>
</organism>
<dbReference type="GO" id="GO:0008270">
    <property type="term" value="F:zinc ion binding"/>
    <property type="evidence" value="ECO:0007669"/>
    <property type="project" value="UniProtKB-KW"/>
</dbReference>
<dbReference type="PROSITE" id="PS00518">
    <property type="entry name" value="ZF_RING_1"/>
    <property type="match status" value="1"/>
</dbReference>
<keyword evidence="4" id="KW-0862">Zinc</keyword>
<evidence type="ECO:0000256" key="2">
    <source>
        <dbReference type="ARBA" id="ARBA00022771"/>
    </source>
</evidence>
<dbReference type="STRING" id="1231657.A0A1Y1YT27"/>
<dbReference type="GO" id="GO:0016740">
    <property type="term" value="F:transferase activity"/>
    <property type="evidence" value="ECO:0007669"/>
    <property type="project" value="UniProtKB-KW"/>
</dbReference>
<evidence type="ECO:0000313" key="9">
    <source>
        <dbReference type="EMBL" id="ORY01180.1"/>
    </source>
</evidence>
<dbReference type="InterPro" id="IPR002641">
    <property type="entry name" value="PNPLA_dom"/>
</dbReference>
<evidence type="ECO:0000256" key="7">
    <source>
        <dbReference type="PROSITE-ProRule" id="PRU01161"/>
    </source>
</evidence>
<evidence type="ECO:0000259" key="8">
    <source>
        <dbReference type="PROSITE" id="PS51635"/>
    </source>
</evidence>
<dbReference type="GO" id="GO:0047499">
    <property type="term" value="F:calcium-independent phospholipase A2 activity"/>
    <property type="evidence" value="ECO:0007669"/>
    <property type="project" value="TreeGrafter"/>
</dbReference>
<feature type="active site" description="Proton acceptor" evidence="7">
    <location>
        <position position="406"/>
    </location>
</feature>
<dbReference type="Gene3D" id="3.40.1090.10">
    <property type="entry name" value="Cytosolic phospholipase A2 catalytic domain"/>
    <property type="match status" value="1"/>
</dbReference>
<dbReference type="PANTHER" id="PTHR24185">
    <property type="entry name" value="CALCIUM-INDEPENDENT PHOSPHOLIPASE A2-GAMMA"/>
    <property type="match status" value="1"/>
</dbReference>
<dbReference type="PANTHER" id="PTHR24185:SF1">
    <property type="entry name" value="CALCIUM-INDEPENDENT PHOSPHOLIPASE A2-GAMMA"/>
    <property type="match status" value="1"/>
</dbReference>
<protein>
    <submittedName>
        <fullName evidence="9">Acyl transferase/acyl hydrolase/lysophospholipase</fullName>
    </submittedName>
</protein>
<proteinExistence type="predicted"/>
<dbReference type="EMBL" id="MCFA01000173">
    <property type="protein sequence ID" value="ORY01180.1"/>
    <property type="molecule type" value="Genomic_DNA"/>
</dbReference>
<feature type="short sequence motif" description="DGA/G" evidence="7">
    <location>
        <begin position="406"/>
        <end position="408"/>
    </location>
</feature>
<evidence type="ECO:0000256" key="1">
    <source>
        <dbReference type="ARBA" id="ARBA00022723"/>
    </source>
</evidence>
<dbReference type="GO" id="GO:0046486">
    <property type="term" value="P:glycerolipid metabolic process"/>
    <property type="evidence" value="ECO:0007669"/>
    <property type="project" value="UniProtKB-ARBA"/>
</dbReference>
<evidence type="ECO:0000256" key="3">
    <source>
        <dbReference type="ARBA" id="ARBA00022801"/>
    </source>
</evidence>
<evidence type="ECO:0000256" key="4">
    <source>
        <dbReference type="ARBA" id="ARBA00022833"/>
    </source>
</evidence>